<geneLocation type="plasmid" evidence="2 4">
    <name>pCI2</name>
</geneLocation>
<evidence type="ECO:0008006" key="6">
    <source>
        <dbReference type="Google" id="ProtNLM"/>
    </source>
</evidence>
<evidence type="ECO:0000313" key="4">
    <source>
        <dbReference type="Proteomes" id="UP000032604"/>
    </source>
</evidence>
<proteinExistence type="predicted"/>
<evidence type="ECO:0000313" key="2">
    <source>
        <dbReference type="EMBL" id="AJW80704.1"/>
    </source>
</evidence>
<evidence type="ECO:0000256" key="1">
    <source>
        <dbReference type="SAM" id="MobiDB-lite"/>
    </source>
</evidence>
<dbReference type="EMBL" id="QWEA01000090">
    <property type="protein sequence ID" value="RIJ44107.1"/>
    <property type="molecule type" value="Genomic_DNA"/>
</dbReference>
<dbReference type="SUPFAM" id="SSF47598">
    <property type="entry name" value="Ribbon-helix-helix"/>
    <property type="match status" value="1"/>
</dbReference>
<dbReference type="KEGG" id="cmh:VO01_15820"/>
<organism evidence="2 4">
    <name type="scientific">Clavibacter michiganensis subsp. insidiosus</name>
    <dbReference type="NCBI Taxonomy" id="33014"/>
    <lineage>
        <taxon>Bacteria</taxon>
        <taxon>Bacillati</taxon>
        <taxon>Actinomycetota</taxon>
        <taxon>Actinomycetes</taxon>
        <taxon>Micrococcales</taxon>
        <taxon>Microbacteriaceae</taxon>
        <taxon>Clavibacter</taxon>
    </lineage>
</organism>
<dbReference type="RefSeq" id="WP_045530932.1">
    <property type="nucleotide sequence ID" value="NZ_CP011045.1"/>
</dbReference>
<sequence>MTLSKKDQDRYDRMAAIEETSTGATLPGDSAHGADAAEIGAQLLLDALGSEAAVAKAIGRPKLGGAAPDGEHTPTIRVRVPKDRKDRLEQLRIAHHRKYASDVIRDAIDEYLDRHKDDLHRVAG</sequence>
<dbReference type="AlphaFoldDB" id="A0A0D5CN27"/>
<keyword evidence="2" id="KW-0614">Plasmid</keyword>
<dbReference type="PATRIC" id="fig|33014.5.peg.3272"/>
<dbReference type="GO" id="GO:0006355">
    <property type="term" value="P:regulation of DNA-templated transcription"/>
    <property type="evidence" value="ECO:0007669"/>
    <property type="project" value="InterPro"/>
</dbReference>
<protein>
    <recommendedName>
        <fullName evidence="6">Ribbon-helix-helix protein CopG domain-containing protein</fullName>
    </recommendedName>
</protein>
<dbReference type="EMBL" id="CP011045">
    <property type="protein sequence ID" value="AJW80704.1"/>
    <property type="molecule type" value="Genomic_DNA"/>
</dbReference>
<evidence type="ECO:0000313" key="3">
    <source>
        <dbReference type="EMBL" id="RIJ44107.1"/>
    </source>
</evidence>
<evidence type="ECO:0000313" key="5">
    <source>
        <dbReference type="Proteomes" id="UP000266634"/>
    </source>
</evidence>
<dbReference type="HOGENOM" id="CLU_1999865_0_0_11"/>
<feature type="compositionally biased region" description="Basic and acidic residues" evidence="1">
    <location>
        <begin position="1"/>
        <end position="16"/>
    </location>
</feature>
<dbReference type="Proteomes" id="UP000032604">
    <property type="component" value="Plasmid pCI2"/>
</dbReference>
<dbReference type="InterPro" id="IPR010985">
    <property type="entry name" value="Ribbon_hlx_hlx"/>
</dbReference>
<reference evidence="2 4" key="1">
    <citation type="journal article" date="2015" name="Genome Announc.">
        <title>Complete Genome Sequence of Clavibacter michiganensis subsp. insidiosus R1-1 Using PacBio Single-Molecule Real-Time Technology.</title>
        <authorList>
            <person name="Lu Y."/>
            <person name="Samac D.A."/>
            <person name="Glazebrook J."/>
            <person name="Ishimaru C.A."/>
        </authorList>
    </citation>
    <scope>NUCLEOTIDE SEQUENCE [LARGE SCALE GENOMIC DNA]</scope>
    <source>
        <strain evidence="2 4">R1-1</strain>
        <plasmid evidence="2 4">pCI2</plasmid>
    </source>
</reference>
<dbReference type="OrthoDB" id="5120880at2"/>
<dbReference type="Proteomes" id="UP000266634">
    <property type="component" value="Unassembled WGS sequence"/>
</dbReference>
<gene>
    <name evidence="3" type="ORF">DZF93_04070</name>
    <name evidence="2" type="ORF">VO01_15820</name>
</gene>
<feature type="region of interest" description="Disordered" evidence="1">
    <location>
        <begin position="1"/>
        <end position="31"/>
    </location>
</feature>
<name>A0A0D5CN27_9MICO</name>
<reference evidence="3 5" key="2">
    <citation type="submission" date="2018-08" db="EMBL/GenBank/DDBJ databases">
        <title>Genome Sequence of Clavibacter michiganensis Subspecies type strains, and the Atypical Peach-Colored Strains Isolated from Tomato.</title>
        <authorList>
            <person name="Osdaghi E."/>
            <person name="Portier P."/>
            <person name="Briand M."/>
            <person name="Jacques M.-A."/>
        </authorList>
    </citation>
    <scope>NUCLEOTIDE SEQUENCE [LARGE SCALE GENOMIC DNA]</scope>
    <source>
        <strain evidence="3 5">CFBP 6488</strain>
    </source>
</reference>
<accession>A0A0D5CN27</accession>